<feature type="chain" id="PRO_5038920085" description="DUF3298 domain-containing protein" evidence="1">
    <location>
        <begin position="28"/>
        <end position="414"/>
    </location>
</feature>
<reference evidence="2" key="2">
    <citation type="journal article" date="2021" name="PeerJ">
        <title>Extensive microbial diversity within the chicken gut microbiome revealed by metagenomics and culture.</title>
        <authorList>
            <person name="Gilroy R."/>
            <person name="Ravi A."/>
            <person name="Getino M."/>
            <person name="Pursley I."/>
            <person name="Horton D.L."/>
            <person name="Alikhan N.F."/>
            <person name="Baker D."/>
            <person name="Gharbi K."/>
            <person name="Hall N."/>
            <person name="Watson M."/>
            <person name="Adriaenssens E.M."/>
            <person name="Foster-Nyarko E."/>
            <person name="Jarju S."/>
            <person name="Secka A."/>
            <person name="Antonio M."/>
            <person name="Oren A."/>
            <person name="Chaudhuri R.R."/>
            <person name="La Ragione R."/>
            <person name="Hildebrand F."/>
            <person name="Pallen M.J."/>
        </authorList>
    </citation>
    <scope>NUCLEOTIDE SEQUENCE</scope>
    <source>
        <strain evidence="2">ChiSxjej2B14-6234</strain>
    </source>
</reference>
<sequence length="414" mass="44374">MKDNRTRRVLALLLTFALCLCTPIAQAETAQATAESEALPAEQTEVQAEVRIEVETAGNSSVSYPVVSGLADESIQGRLNAAIETGLSLANARLLLERVRAAGGEPEGQATLTMETAVYRAGNVLSMAVSRTGEQADGGIGHSVTALVFDLATGDPVALDALFADPEAAYAHMEAVLQEELGESMNAYTDNASVLPMPRDNYALDALGLTVYYAPSQYTTVSGQAGAFHFYYYELEPYLSELGQALAAREEDGQDAAAAIREAVAQGAFPNWIEGVRLGEPIGAYLDAYTLAADPDYTLESRVYLFSEPQLRGLSLETWLYAECAEEEAPVTAIRASRIDLFGLRPGVTTLAECEQLLGTPDGRTLRDADDAYNMMLEEGESLFYLSGGYSLEVHADAQGVVSCLILYDDARTA</sequence>
<dbReference type="AlphaFoldDB" id="A0A9D0Z852"/>
<evidence type="ECO:0000256" key="1">
    <source>
        <dbReference type="SAM" id="SignalP"/>
    </source>
</evidence>
<evidence type="ECO:0008006" key="4">
    <source>
        <dbReference type="Google" id="ProtNLM"/>
    </source>
</evidence>
<dbReference type="Proteomes" id="UP000886887">
    <property type="component" value="Unassembled WGS sequence"/>
</dbReference>
<accession>A0A9D0Z852</accession>
<name>A0A9D0Z852_9FIRM</name>
<dbReference type="EMBL" id="DVFJ01000006">
    <property type="protein sequence ID" value="HIQ70982.1"/>
    <property type="molecule type" value="Genomic_DNA"/>
</dbReference>
<protein>
    <recommendedName>
        <fullName evidence="4">DUF3298 domain-containing protein</fullName>
    </recommendedName>
</protein>
<keyword evidence="1" id="KW-0732">Signal</keyword>
<evidence type="ECO:0000313" key="3">
    <source>
        <dbReference type="Proteomes" id="UP000886887"/>
    </source>
</evidence>
<evidence type="ECO:0000313" key="2">
    <source>
        <dbReference type="EMBL" id="HIQ70982.1"/>
    </source>
</evidence>
<gene>
    <name evidence="2" type="ORF">IAB73_02075</name>
</gene>
<organism evidence="2 3">
    <name type="scientific">Candidatus Onthenecus intestinigallinarum</name>
    <dbReference type="NCBI Taxonomy" id="2840875"/>
    <lineage>
        <taxon>Bacteria</taxon>
        <taxon>Bacillati</taxon>
        <taxon>Bacillota</taxon>
        <taxon>Clostridia</taxon>
        <taxon>Eubacteriales</taxon>
        <taxon>Candidatus Onthenecus</taxon>
    </lineage>
</organism>
<reference evidence="2" key="1">
    <citation type="submission" date="2020-10" db="EMBL/GenBank/DDBJ databases">
        <authorList>
            <person name="Gilroy R."/>
        </authorList>
    </citation>
    <scope>NUCLEOTIDE SEQUENCE</scope>
    <source>
        <strain evidence="2">ChiSxjej2B14-6234</strain>
    </source>
</reference>
<proteinExistence type="predicted"/>
<comment type="caution">
    <text evidence="2">The sequence shown here is derived from an EMBL/GenBank/DDBJ whole genome shotgun (WGS) entry which is preliminary data.</text>
</comment>
<feature type="signal peptide" evidence="1">
    <location>
        <begin position="1"/>
        <end position="27"/>
    </location>
</feature>